<feature type="signal peptide" evidence="1">
    <location>
        <begin position="1"/>
        <end position="24"/>
    </location>
</feature>
<dbReference type="RefSeq" id="WP_145729754.1">
    <property type="nucleotide sequence ID" value="NZ_VITR01000002.1"/>
</dbReference>
<evidence type="ECO:0000313" key="2">
    <source>
        <dbReference type="EMBL" id="TWB45358.1"/>
    </source>
</evidence>
<keyword evidence="3" id="KW-1185">Reference proteome</keyword>
<dbReference type="AlphaFoldDB" id="A0A560HFZ3"/>
<name>A0A560HFZ3_9PROT</name>
<evidence type="ECO:0000313" key="3">
    <source>
        <dbReference type="Proteomes" id="UP000315751"/>
    </source>
</evidence>
<dbReference type="Proteomes" id="UP000315751">
    <property type="component" value="Unassembled WGS sequence"/>
</dbReference>
<keyword evidence="1" id="KW-0732">Signal</keyword>
<gene>
    <name evidence="2" type="ORF">FBZ90_102316</name>
</gene>
<evidence type="ECO:0000256" key="1">
    <source>
        <dbReference type="SAM" id="SignalP"/>
    </source>
</evidence>
<comment type="caution">
    <text evidence="2">The sequence shown here is derived from an EMBL/GenBank/DDBJ whole genome shotgun (WGS) entry which is preliminary data.</text>
</comment>
<organism evidence="2 3">
    <name type="scientific">Nitrospirillum amazonense</name>
    <dbReference type="NCBI Taxonomy" id="28077"/>
    <lineage>
        <taxon>Bacteria</taxon>
        <taxon>Pseudomonadati</taxon>
        <taxon>Pseudomonadota</taxon>
        <taxon>Alphaproteobacteria</taxon>
        <taxon>Rhodospirillales</taxon>
        <taxon>Azospirillaceae</taxon>
        <taxon>Nitrospirillum</taxon>
    </lineage>
</organism>
<dbReference type="OrthoDB" id="7629150at2"/>
<feature type="chain" id="PRO_5022034454" evidence="1">
    <location>
        <begin position="25"/>
        <end position="299"/>
    </location>
</feature>
<reference evidence="2 3" key="1">
    <citation type="submission" date="2019-06" db="EMBL/GenBank/DDBJ databases">
        <title>Genomic Encyclopedia of Type Strains, Phase IV (KMG-V): Genome sequencing to study the core and pangenomes of soil and plant-associated prokaryotes.</title>
        <authorList>
            <person name="Whitman W."/>
        </authorList>
    </citation>
    <scope>NUCLEOTIDE SEQUENCE [LARGE SCALE GENOMIC DNA]</scope>
    <source>
        <strain evidence="2 3">BR 11622</strain>
    </source>
</reference>
<accession>A0A560HFZ3</accession>
<dbReference type="EMBL" id="VITR01000002">
    <property type="protein sequence ID" value="TWB45358.1"/>
    <property type="molecule type" value="Genomic_DNA"/>
</dbReference>
<proteinExistence type="predicted"/>
<sequence>MRPHRLLTPLLLAAALCRSPLADAQTSNDAPLPFRFALVEGRMIVLSNDGQPGAPPSGSEVTAINGEPVPMTLSGLGLAAAPADRWPAPGGAPDRWSIQWKRLGDSRLTQSDLAPATAPIPPAGSDANNRSISTVIDLVRGMDRLGQETPADAVRLGTALAGAWVGTLDYRDYGNDRRVILPTRLTATGGPVPVLAFTFDDGPGKTVRSRESWSLDPTAWCIAETTSHCYRVVTFHAGPGPGDVTLVADGTGEENGEAVASRLILARRGDTLSFSTLTARPGHPLLMRHAYWLSRVPPT</sequence>
<protein>
    <submittedName>
        <fullName evidence="2">Uncharacterized protein</fullName>
    </submittedName>
</protein>